<dbReference type="EC" id="5.4.99.5" evidence="1"/>
<dbReference type="Proteomes" id="UP000323632">
    <property type="component" value="Unassembled WGS sequence"/>
</dbReference>
<evidence type="ECO:0000256" key="1">
    <source>
        <dbReference type="ARBA" id="ARBA00012404"/>
    </source>
</evidence>
<dbReference type="GO" id="GO:0046417">
    <property type="term" value="P:chorismate metabolic process"/>
    <property type="evidence" value="ECO:0007669"/>
    <property type="project" value="InterPro"/>
</dbReference>
<evidence type="ECO:0000256" key="3">
    <source>
        <dbReference type="SAM" id="Coils"/>
    </source>
</evidence>
<dbReference type="PROSITE" id="PS51168">
    <property type="entry name" value="CHORISMATE_MUT_2"/>
    <property type="match status" value="1"/>
</dbReference>
<gene>
    <name evidence="5" type="ORF">F0919_09015</name>
</gene>
<dbReference type="Pfam" id="PF00793">
    <property type="entry name" value="DAHP_synth_1"/>
    <property type="match status" value="1"/>
</dbReference>
<name>A0A5M6CL81_9BACT</name>
<feature type="coiled-coil region" evidence="3">
    <location>
        <begin position="268"/>
        <end position="295"/>
    </location>
</feature>
<dbReference type="RefSeq" id="WP_150032421.1">
    <property type="nucleotide sequence ID" value="NZ_VWSH01000002.1"/>
</dbReference>
<keyword evidence="2" id="KW-0808">Transferase</keyword>
<dbReference type="Gene3D" id="1.20.59.10">
    <property type="entry name" value="Chorismate mutase"/>
    <property type="match status" value="1"/>
</dbReference>
<keyword evidence="6" id="KW-1185">Reference proteome</keyword>
<evidence type="ECO:0000256" key="2">
    <source>
        <dbReference type="ARBA" id="ARBA00022679"/>
    </source>
</evidence>
<dbReference type="InterPro" id="IPR002701">
    <property type="entry name" value="CM_II_prokaryot"/>
</dbReference>
<evidence type="ECO:0000259" key="4">
    <source>
        <dbReference type="PROSITE" id="PS51168"/>
    </source>
</evidence>
<dbReference type="Gene3D" id="3.20.20.70">
    <property type="entry name" value="Aldolase class I"/>
    <property type="match status" value="1"/>
</dbReference>
<dbReference type="InterPro" id="IPR036263">
    <property type="entry name" value="Chorismate_II_sf"/>
</dbReference>
<dbReference type="SUPFAM" id="SSF51569">
    <property type="entry name" value="Aldolase"/>
    <property type="match status" value="1"/>
</dbReference>
<comment type="caution">
    <text evidence="5">The sequence shown here is derived from an EMBL/GenBank/DDBJ whole genome shotgun (WGS) entry which is preliminary data.</text>
</comment>
<protein>
    <recommendedName>
        <fullName evidence="1">chorismate mutase</fullName>
        <ecNumber evidence="1">5.4.99.5</ecNumber>
    </recommendedName>
</protein>
<dbReference type="PANTHER" id="PTHR43018">
    <property type="entry name" value="PHOSPHO-2-DEHYDRO-3-DEOXYHEPTONATE ALDOLASE"/>
    <property type="match status" value="1"/>
</dbReference>
<dbReference type="SUPFAM" id="SSF48600">
    <property type="entry name" value="Chorismate mutase II"/>
    <property type="match status" value="1"/>
</dbReference>
<dbReference type="InterPro" id="IPR006218">
    <property type="entry name" value="DAHP1/KDSA"/>
</dbReference>
<dbReference type="GO" id="GO:0016740">
    <property type="term" value="F:transferase activity"/>
    <property type="evidence" value="ECO:0007669"/>
    <property type="project" value="UniProtKB-KW"/>
</dbReference>
<dbReference type="InterPro" id="IPR052899">
    <property type="entry name" value="Class-I_DAHP_synthase"/>
</dbReference>
<dbReference type="Pfam" id="PF01817">
    <property type="entry name" value="CM_2"/>
    <property type="match status" value="1"/>
</dbReference>
<sequence>MEQTEINNLQTIQDFWNKRPWVIAGPCSAETEEQVIRIAQQLKATGKVDVLRAGIWKPRTRPGNFEGVGSKGLPWLQKAKQLTGLPFAIEVATAKQLEDALKHDTDIIWIGARTTANPFSVQEMADAFTGLQLPVLIKNPVNPDLELWTGAVERVLKSGIEKVALVHRGFSSYGDTEFRNAPMWQLALEMKRRFPDLPFIIDPSHICGNRHMLQSVTQNAIDLDYDGLIIESHITPDEAWSDAKQQITPEKLDELLNAIVWRKERVESPLIHEELEKLRRQIDRLDDELLQLLYHRMKVSEEIGFYKKEHDITILQTERWNQILERVCRNGALAGLSEEFIKRYFDAIHLESIKHQDAVMNKK</sequence>
<dbReference type="PANTHER" id="PTHR43018:SF1">
    <property type="entry name" value="PROTEIN AROA(G)"/>
    <property type="match status" value="1"/>
</dbReference>
<dbReference type="InterPro" id="IPR013785">
    <property type="entry name" value="Aldolase_TIM"/>
</dbReference>
<dbReference type="GO" id="GO:0004106">
    <property type="term" value="F:chorismate mutase activity"/>
    <property type="evidence" value="ECO:0007669"/>
    <property type="project" value="UniProtKB-EC"/>
</dbReference>
<dbReference type="AlphaFoldDB" id="A0A5M6CL81"/>
<keyword evidence="3" id="KW-0175">Coiled coil</keyword>
<feature type="domain" description="Chorismate mutase" evidence="4">
    <location>
        <begin position="269"/>
        <end position="360"/>
    </location>
</feature>
<evidence type="ECO:0000313" key="6">
    <source>
        <dbReference type="Proteomes" id="UP000323632"/>
    </source>
</evidence>
<dbReference type="SMART" id="SM00830">
    <property type="entry name" value="CM_2"/>
    <property type="match status" value="1"/>
</dbReference>
<dbReference type="InterPro" id="IPR036979">
    <property type="entry name" value="CM_dom_sf"/>
</dbReference>
<reference evidence="5 6" key="1">
    <citation type="submission" date="2019-09" db="EMBL/GenBank/DDBJ databases">
        <title>Genome sequence and assembly of Taibaiella sp.</title>
        <authorList>
            <person name="Chhetri G."/>
        </authorList>
    </citation>
    <scope>NUCLEOTIDE SEQUENCE [LARGE SCALE GENOMIC DNA]</scope>
    <source>
        <strain evidence="5 6">KVB11</strain>
    </source>
</reference>
<accession>A0A5M6CL81</accession>
<evidence type="ECO:0000313" key="5">
    <source>
        <dbReference type="EMBL" id="KAA5534742.1"/>
    </source>
</evidence>
<dbReference type="EMBL" id="VWSH01000002">
    <property type="protein sequence ID" value="KAA5534742.1"/>
    <property type="molecule type" value="Genomic_DNA"/>
</dbReference>
<organism evidence="5 6">
    <name type="scientific">Taibaiella lutea</name>
    <dbReference type="NCBI Taxonomy" id="2608001"/>
    <lineage>
        <taxon>Bacteria</taxon>
        <taxon>Pseudomonadati</taxon>
        <taxon>Bacteroidota</taxon>
        <taxon>Chitinophagia</taxon>
        <taxon>Chitinophagales</taxon>
        <taxon>Chitinophagaceae</taxon>
        <taxon>Taibaiella</taxon>
    </lineage>
</organism>
<proteinExistence type="predicted"/>